<protein>
    <recommendedName>
        <fullName evidence="4">Fimbrillin-A associated anchor protein Mfa1 and Mfa2</fullName>
    </recommendedName>
</protein>
<feature type="chain" id="PRO_5010360776" description="Fimbrillin-A associated anchor protein Mfa1 and Mfa2" evidence="1">
    <location>
        <begin position="27"/>
        <end position="321"/>
    </location>
</feature>
<evidence type="ECO:0000313" key="3">
    <source>
        <dbReference type="Proteomes" id="UP000183253"/>
    </source>
</evidence>
<evidence type="ECO:0000256" key="1">
    <source>
        <dbReference type="SAM" id="SignalP"/>
    </source>
</evidence>
<reference evidence="2 3" key="1">
    <citation type="submission" date="2016-10" db="EMBL/GenBank/DDBJ databases">
        <authorList>
            <person name="de Groot N.N."/>
        </authorList>
    </citation>
    <scope>NUCLEOTIDE SEQUENCE [LARGE SCALE GENOMIC DNA]</scope>
    <source>
        <strain evidence="2 3">DSM 25383</strain>
    </source>
</reference>
<dbReference type="STRING" id="1033731.SAMN05444145_10614"/>
<gene>
    <name evidence="2" type="ORF">SAMN05444145_10614</name>
</gene>
<dbReference type="EMBL" id="FNRI01000006">
    <property type="protein sequence ID" value="SEA75539.1"/>
    <property type="molecule type" value="Genomic_DNA"/>
</dbReference>
<proteinExistence type="predicted"/>
<organism evidence="2 3">
    <name type="scientific">Alistipes timonensis JC136</name>
    <dbReference type="NCBI Taxonomy" id="1033731"/>
    <lineage>
        <taxon>Bacteria</taxon>
        <taxon>Pseudomonadati</taxon>
        <taxon>Bacteroidota</taxon>
        <taxon>Bacteroidia</taxon>
        <taxon>Bacteroidales</taxon>
        <taxon>Rikenellaceae</taxon>
        <taxon>Alistipes</taxon>
    </lineage>
</organism>
<dbReference type="AlphaFoldDB" id="A0A1H4DSQ7"/>
<evidence type="ECO:0000313" key="2">
    <source>
        <dbReference type="EMBL" id="SEA75539.1"/>
    </source>
</evidence>
<keyword evidence="3" id="KW-1185">Reference proteome</keyword>
<sequence>MLTDMKKILFLLAAGLFGSCSAQTTAADEVLLVKTPSKVSLFLPCAGHEARYIRVDMDYFLNPAKCTRLWRLTRAYDVERTGDYTFQNRLSKEFVYPGEWECAFMQLKEGRRMPDFTGGFHGYEELSEVSLLLDGEPQDLARVGNGVGREVKFRQKSQMYEYGTDRPIAGHIKELTFSTGGIEIVQQVTWLEEVEVDNMKLAMLPIARSLNDGTQITDRLVMDDSERVYDVSRSDRTLSVEGRDVRKVRIWGRESGLFAEVEVDYEPWMPENRFFCSMYTPQDGYNKLYFDYCGNRVVSRGEVWKSEARYRLGIFEKQERR</sequence>
<feature type="signal peptide" evidence="1">
    <location>
        <begin position="1"/>
        <end position="26"/>
    </location>
</feature>
<name>A0A1H4DSQ7_9BACT</name>
<evidence type="ECO:0008006" key="4">
    <source>
        <dbReference type="Google" id="ProtNLM"/>
    </source>
</evidence>
<keyword evidence="1" id="KW-0732">Signal</keyword>
<accession>A0A1H4DSQ7</accession>
<dbReference type="Proteomes" id="UP000183253">
    <property type="component" value="Unassembled WGS sequence"/>
</dbReference>
<dbReference type="PROSITE" id="PS51257">
    <property type="entry name" value="PROKAR_LIPOPROTEIN"/>
    <property type="match status" value="1"/>
</dbReference>